<keyword evidence="15" id="KW-1133">Transmembrane helix</keyword>
<protein>
    <recommendedName>
        <fullName evidence="3">serine-type D-Ala-D-Ala carboxypeptidase</fullName>
        <ecNumber evidence="3">3.4.16.4</ecNumber>
    </recommendedName>
</protein>
<dbReference type="EC" id="3.4.16.4" evidence="3"/>
<dbReference type="GO" id="GO:0006508">
    <property type="term" value="P:proteolysis"/>
    <property type="evidence" value="ECO:0007669"/>
    <property type="project" value="UniProtKB-KW"/>
</dbReference>
<dbReference type="GO" id="GO:0009002">
    <property type="term" value="F:serine-type D-Ala-D-Ala carboxypeptidase activity"/>
    <property type="evidence" value="ECO:0007669"/>
    <property type="project" value="UniProtKB-EC"/>
</dbReference>
<keyword evidence="7" id="KW-0378">Hydrolase</keyword>
<reference evidence="19" key="1">
    <citation type="submission" date="2017-03" db="EMBL/GenBank/DDBJ databases">
        <authorList>
            <person name="Falquet L."/>
            <person name="Falquet L."/>
        </authorList>
    </citation>
    <scope>NUCLEOTIDE SEQUENCE [LARGE SCALE GENOMIC DNA]</scope>
</reference>
<dbReference type="Gene3D" id="3.40.710.10">
    <property type="entry name" value="DD-peptidase/beta-lactamase superfamily"/>
    <property type="match status" value="1"/>
</dbReference>
<dbReference type="GO" id="GO:0071555">
    <property type="term" value="P:cell wall organization"/>
    <property type="evidence" value="ECO:0007669"/>
    <property type="project" value="UniProtKB-KW"/>
</dbReference>
<dbReference type="OrthoDB" id="9791132at2"/>
<feature type="domain" description="Peptidase S11 D-alanyl-D-alanine carboxypeptidase A N-terminal" evidence="16">
    <location>
        <begin position="25"/>
        <end position="258"/>
    </location>
</feature>
<evidence type="ECO:0000256" key="1">
    <source>
        <dbReference type="ARBA" id="ARBA00004752"/>
    </source>
</evidence>
<evidence type="ECO:0000313" key="19">
    <source>
        <dbReference type="Proteomes" id="UP000190476"/>
    </source>
</evidence>
<keyword evidence="4 18" id="KW-0121">Carboxypeptidase</keyword>
<evidence type="ECO:0000256" key="8">
    <source>
        <dbReference type="ARBA" id="ARBA00022960"/>
    </source>
</evidence>
<dbReference type="AlphaFoldDB" id="A0A1U6JNE9"/>
<dbReference type="STRING" id="1351755.CCH01_22160"/>
<keyword evidence="5" id="KW-0645">Protease</keyword>
<keyword evidence="15" id="KW-0812">Transmembrane</keyword>
<dbReference type="PANTHER" id="PTHR21581">
    <property type="entry name" value="D-ALANYL-D-ALANINE CARBOXYPEPTIDASE"/>
    <property type="match status" value="1"/>
</dbReference>
<feature type="active site" evidence="12">
    <location>
        <position position="115"/>
    </location>
</feature>
<dbReference type="InterPro" id="IPR018044">
    <property type="entry name" value="Peptidase_S11"/>
</dbReference>
<feature type="active site" description="Proton acceptor" evidence="12">
    <location>
        <position position="63"/>
    </location>
</feature>
<keyword evidence="19" id="KW-1185">Reference proteome</keyword>
<evidence type="ECO:0000256" key="9">
    <source>
        <dbReference type="ARBA" id="ARBA00022984"/>
    </source>
</evidence>
<dbReference type="RefSeq" id="WP_079481610.1">
    <property type="nucleotide sequence ID" value="NZ_CBML010000006.1"/>
</dbReference>
<name>A0A1U6JNE9_9CLOT</name>
<evidence type="ECO:0000256" key="3">
    <source>
        <dbReference type="ARBA" id="ARBA00012448"/>
    </source>
</evidence>
<evidence type="ECO:0000256" key="7">
    <source>
        <dbReference type="ARBA" id="ARBA00022801"/>
    </source>
</evidence>
<evidence type="ECO:0000259" key="16">
    <source>
        <dbReference type="Pfam" id="PF00768"/>
    </source>
</evidence>
<organism evidence="18 19">
    <name type="scientific">Clostridium chauvoei JF4335</name>
    <dbReference type="NCBI Taxonomy" id="1351755"/>
    <lineage>
        <taxon>Bacteria</taxon>
        <taxon>Bacillati</taxon>
        <taxon>Bacillota</taxon>
        <taxon>Clostridia</taxon>
        <taxon>Eubacteriales</taxon>
        <taxon>Clostridiaceae</taxon>
        <taxon>Clostridium</taxon>
    </lineage>
</organism>
<evidence type="ECO:0000256" key="15">
    <source>
        <dbReference type="SAM" id="Phobius"/>
    </source>
</evidence>
<comment type="catalytic activity">
    <reaction evidence="11">
        <text>Preferential cleavage: (Ac)2-L-Lys-D-Ala-|-D-Ala. Also transpeptidation of peptidyl-alanyl moieties that are N-acyl substituents of D-alanine.</text>
        <dbReference type="EC" id="3.4.16.4"/>
    </reaction>
</comment>
<dbReference type="Pfam" id="PF00768">
    <property type="entry name" value="Peptidase_S11"/>
    <property type="match status" value="1"/>
</dbReference>
<dbReference type="PRINTS" id="PR00725">
    <property type="entry name" value="DADACBPTASE1"/>
</dbReference>
<evidence type="ECO:0000256" key="13">
    <source>
        <dbReference type="PIRSR" id="PIRSR618044-2"/>
    </source>
</evidence>
<keyword evidence="6" id="KW-0732">Signal</keyword>
<dbReference type="Pfam" id="PF07943">
    <property type="entry name" value="PBP5_C"/>
    <property type="match status" value="1"/>
</dbReference>
<gene>
    <name evidence="18" type="ORF">CCH01_22160</name>
</gene>
<feature type="transmembrane region" description="Helical" evidence="15">
    <location>
        <begin position="386"/>
        <end position="409"/>
    </location>
</feature>
<dbReference type="GeneID" id="66302527"/>
<keyword evidence="8" id="KW-0133">Cell shape</keyword>
<evidence type="ECO:0000256" key="14">
    <source>
        <dbReference type="RuleBase" id="RU004016"/>
    </source>
</evidence>
<dbReference type="GO" id="GO:0008360">
    <property type="term" value="P:regulation of cell shape"/>
    <property type="evidence" value="ECO:0007669"/>
    <property type="project" value="UniProtKB-KW"/>
</dbReference>
<accession>A0A1U6JNE9</accession>
<evidence type="ECO:0000313" key="18">
    <source>
        <dbReference type="EMBL" id="SLK21830.1"/>
    </source>
</evidence>
<dbReference type="Proteomes" id="UP000190476">
    <property type="component" value="Chromosome I"/>
</dbReference>
<proteinExistence type="inferred from homology"/>
<evidence type="ECO:0000256" key="2">
    <source>
        <dbReference type="ARBA" id="ARBA00007164"/>
    </source>
</evidence>
<feature type="domain" description="Peptidase S11 D-Ala-D-Ala carboxypeptidase A C-terminal" evidence="17">
    <location>
        <begin position="279"/>
        <end position="362"/>
    </location>
</feature>
<evidence type="ECO:0000256" key="10">
    <source>
        <dbReference type="ARBA" id="ARBA00023316"/>
    </source>
</evidence>
<evidence type="ECO:0000256" key="12">
    <source>
        <dbReference type="PIRSR" id="PIRSR618044-1"/>
    </source>
</evidence>
<evidence type="ECO:0000256" key="4">
    <source>
        <dbReference type="ARBA" id="ARBA00022645"/>
    </source>
</evidence>
<evidence type="ECO:0000256" key="6">
    <source>
        <dbReference type="ARBA" id="ARBA00022729"/>
    </source>
</evidence>
<comment type="similarity">
    <text evidence="2 14">Belongs to the peptidase S11 family.</text>
</comment>
<feature type="active site" description="Acyl-ester intermediate" evidence="12">
    <location>
        <position position="60"/>
    </location>
</feature>
<dbReference type="PANTHER" id="PTHR21581:SF33">
    <property type="entry name" value="D-ALANYL-D-ALANINE CARBOXYPEPTIDASE DACB"/>
    <property type="match status" value="1"/>
</dbReference>
<dbReference type="InterPro" id="IPR012907">
    <property type="entry name" value="Peptidase_S11_C"/>
</dbReference>
<evidence type="ECO:0000256" key="11">
    <source>
        <dbReference type="ARBA" id="ARBA00034000"/>
    </source>
</evidence>
<evidence type="ECO:0000259" key="17">
    <source>
        <dbReference type="Pfam" id="PF07943"/>
    </source>
</evidence>
<dbReference type="EMBL" id="LT799839">
    <property type="protein sequence ID" value="SLK21830.1"/>
    <property type="molecule type" value="Genomic_DNA"/>
</dbReference>
<dbReference type="InterPro" id="IPR012338">
    <property type="entry name" value="Beta-lactam/transpept-like"/>
</dbReference>
<sequence length="418" mass="46724">MKKFILNLLLVFLVIFNINEKITNASTVPPLDAQGVVLMDGVTGEVVYSKNSHVKYEPASTTKVMTALLTLEKCKLDEKVTIGKNPTLVEGTAIGVREGQVYTVKELLLGLLLESGNDCAEALAEHISGSNAAFGELMTKKAHELGAKDTVFKNPSGLHEAGHVTTAYDLSLIMKAAYNNPDFIEISRTPYYIFKTNPNDDGTEKWANNRNHCINENTPYYYKYAFCGKTGYTPEANHTYTAVAKKDNQVLVASFLNAVNKDAQFRSVGELFQYGFDNFETLKIVKKGDVLSDYKINDEITLPLIATEDVYFTKCKFDPAPNISVDYENRDITKEAIAKGDLLFKGSILADNKKVSEMDLASGIDRDYTFKIVVKESFQSLNKNKIALITFSCIALFILILIITLIVMIRRKVKYRRF</sequence>
<evidence type="ECO:0000256" key="5">
    <source>
        <dbReference type="ARBA" id="ARBA00022670"/>
    </source>
</evidence>
<dbReference type="GO" id="GO:0009252">
    <property type="term" value="P:peptidoglycan biosynthetic process"/>
    <property type="evidence" value="ECO:0007669"/>
    <property type="project" value="UniProtKB-KW"/>
</dbReference>
<dbReference type="SUPFAM" id="SSF56601">
    <property type="entry name" value="beta-lactamase/transpeptidase-like"/>
    <property type="match status" value="1"/>
</dbReference>
<dbReference type="InterPro" id="IPR001967">
    <property type="entry name" value="Peptidase_S11_N"/>
</dbReference>
<feature type="binding site" evidence="13">
    <location>
        <position position="229"/>
    </location>
    <ligand>
        <name>substrate</name>
    </ligand>
</feature>
<comment type="pathway">
    <text evidence="1">Cell wall biogenesis; peptidoglycan biosynthesis.</text>
</comment>
<keyword evidence="10" id="KW-0961">Cell wall biogenesis/degradation</keyword>
<keyword evidence="15" id="KW-0472">Membrane</keyword>
<keyword evidence="9" id="KW-0573">Peptidoglycan synthesis</keyword>